<feature type="binding site" evidence="21">
    <location>
        <position position="70"/>
    </location>
    <ligand>
        <name>Mg(2+)</name>
        <dbReference type="ChEBI" id="CHEBI:18420"/>
    </ligand>
</feature>
<keyword evidence="9" id="KW-0547">Nucleotide-binding</keyword>
<dbReference type="InterPro" id="IPR004399">
    <property type="entry name" value="HMP/HMP-P_kinase_dom"/>
</dbReference>
<feature type="binding site" evidence="21">
    <location>
        <position position="143"/>
    </location>
    <ligand>
        <name>4-amino-2-methyl-5-(diphosphooxymethyl)pyrimidine</name>
        <dbReference type="ChEBI" id="CHEBI:57841"/>
    </ligand>
</feature>
<dbReference type="KEGG" id="cok:COCCU_07090"/>
<dbReference type="InterPro" id="IPR022998">
    <property type="entry name" value="ThiamineP_synth_TenI"/>
</dbReference>
<dbReference type="FunFam" id="3.40.1190.20:FF:000003">
    <property type="entry name" value="Phosphomethylpyrimidine kinase ThiD"/>
    <property type="match status" value="1"/>
</dbReference>
<dbReference type="NCBIfam" id="NF011301">
    <property type="entry name" value="PRK14713.1"/>
    <property type="match status" value="1"/>
</dbReference>
<dbReference type="InterPro" id="IPR029056">
    <property type="entry name" value="Ribokinase-like"/>
</dbReference>
<dbReference type="GO" id="GO:0008972">
    <property type="term" value="F:phosphomethylpyrimidine kinase activity"/>
    <property type="evidence" value="ECO:0007669"/>
    <property type="project" value="UniProtKB-EC"/>
</dbReference>
<dbReference type="GO" id="GO:0000287">
    <property type="term" value="F:magnesium ion binding"/>
    <property type="evidence" value="ECO:0007669"/>
    <property type="project" value="UniProtKB-UniRule"/>
</dbReference>
<keyword evidence="7 21" id="KW-0808">Transferase</keyword>
<comment type="similarity">
    <text evidence="19">In the central section; belongs to the ThiD family.</text>
</comment>
<name>A0A6B8VP58_9CORY</name>
<feature type="binding site" evidence="21">
    <location>
        <begin position="194"/>
        <end position="195"/>
    </location>
    <ligand>
        <name>2-[(2R,5Z)-2-carboxy-4-methylthiazol-5(2H)-ylidene]ethyl phosphate</name>
        <dbReference type="ChEBI" id="CHEBI:62899"/>
    </ligand>
</feature>
<dbReference type="EMBL" id="CP046455">
    <property type="protein sequence ID" value="QGU07352.1"/>
    <property type="molecule type" value="Genomic_DNA"/>
</dbReference>
<keyword evidence="11" id="KW-0067">ATP-binding</keyword>
<sequence length="749" mass="78699">MIDYSLYLVTDPQLGGGPGKVADIVERAIAGGVSVVQLRDKEATAAEFLERALELKAVTDAQGVPLFVNDRVEVAVELGLHLHIGQGDMSYPEARRLLPEPLKLGLTIENGQQLEECIRQCREQGVRLPDVVGLGPVLDTPTKPNAPAAVGVEGVAELAPIAAAQGMASVAIGGVGAHNAIELAATATDGLCVVSAVMAVENPRAAAAELRATWEKHHQRPAPSCPRVLSIAGTDPSGGAGLQADLKSFTAAGGYGMAVVTSLVAQNTRGVRSIHTPPLDFLEEQLAAVFEDVEVDAIKIGMLGSADITAVVSRWLEEQPHGPVVLDPVMIATSGDRLLDADAESAIRELAAKVDVVTPNLPELAVLCEQPEAEDLTAAIEQAQVFAAATNTVVIVKGGHLRGPAADNAVVHPHGFVHHVPNPRVNTSNTHGTGCSLSAALATRIAAGQSVEDALEWSTAWLNESLRGADALQVGKGNGPVDHSHLSRRLARAGDPTPWAHLQAEPLNGADANQLLPATAVAPLPRIAPAGPYTQALWEGCAEIIAEITASPFIRGLGDGTLSPTQFLTYLSQDAHYLREYSRSLALLGAKAPDAVDQVAWAESAAECLVAEAELHRTHLGTAGLAVKTIAAPSPATAAYTDFLLARTAVDDYVVGAAAVLPCYWLYAEVGLMLAEQNHPDHPFHDWLATYAGEDFLAGTRVAIQRVEKALESAAPQQRVRAARAFLSASVHEREFFDQASRMGLARGI</sequence>
<dbReference type="GO" id="GO:0009229">
    <property type="term" value="P:thiamine diphosphate biosynthetic process"/>
    <property type="evidence" value="ECO:0007669"/>
    <property type="project" value="UniProtKB-UniRule"/>
</dbReference>
<evidence type="ECO:0000256" key="3">
    <source>
        <dbReference type="ARBA" id="ARBA00003814"/>
    </source>
</evidence>
<feature type="binding site" evidence="21">
    <location>
        <begin position="140"/>
        <end position="142"/>
    </location>
    <ligand>
        <name>2-[(2R,5Z)-2-carboxy-4-methylthiazol-5(2H)-ylidene]ethyl phosphate</name>
        <dbReference type="ChEBI" id="CHEBI:62899"/>
    </ligand>
</feature>
<evidence type="ECO:0000256" key="7">
    <source>
        <dbReference type="ARBA" id="ARBA00022679"/>
    </source>
</evidence>
<dbReference type="Proteomes" id="UP000424462">
    <property type="component" value="Chromosome"/>
</dbReference>
<evidence type="ECO:0000256" key="1">
    <source>
        <dbReference type="ARBA" id="ARBA00000151"/>
    </source>
</evidence>
<evidence type="ECO:0000256" key="9">
    <source>
        <dbReference type="ARBA" id="ARBA00022741"/>
    </source>
</evidence>
<comment type="catalytic activity">
    <reaction evidence="17 21">
        <text>2-[(2R,5Z)-2-carboxy-4-methylthiazol-5(2H)-ylidene]ethyl phosphate + 4-amino-2-methyl-5-(diphosphooxymethyl)pyrimidine + 2 H(+) = thiamine phosphate + CO2 + diphosphate</text>
        <dbReference type="Rhea" id="RHEA:47844"/>
        <dbReference type="ChEBI" id="CHEBI:15378"/>
        <dbReference type="ChEBI" id="CHEBI:16526"/>
        <dbReference type="ChEBI" id="CHEBI:33019"/>
        <dbReference type="ChEBI" id="CHEBI:37575"/>
        <dbReference type="ChEBI" id="CHEBI:57841"/>
        <dbReference type="ChEBI" id="CHEBI:62899"/>
        <dbReference type="EC" id="2.5.1.3"/>
    </reaction>
</comment>
<keyword evidence="13 21" id="KW-0784">Thiamine biosynthesis</keyword>
<dbReference type="CDD" id="cd19365">
    <property type="entry name" value="TenA_C-like"/>
    <property type="match status" value="1"/>
</dbReference>
<comment type="function">
    <text evidence="4">Catalyzes the phosphorylation of hydroxymethylpyrimidine phosphate (HMP-P) to HMP-PP, and of HMP to HMP-P.</text>
</comment>
<dbReference type="PANTHER" id="PTHR20858:SF17">
    <property type="entry name" value="HYDROXYMETHYLPYRIMIDINE_PHOSPHOMETHYLPYRIMIDINE KINASE THI20-RELATED"/>
    <property type="match status" value="1"/>
</dbReference>
<dbReference type="GO" id="GO:0004789">
    <property type="term" value="F:thiamine-phosphate diphosphorylase activity"/>
    <property type="evidence" value="ECO:0007669"/>
    <property type="project" value="UniProtKB-UniRule"/>
</dbReference>
<evidence type="ECO:0000259" key="24">
    <source>
        <dbReference type="Pfam" id="PF08543"/>
    </source>
</evidence>
<reference evidence="25 26" key="1">
    <citation type="submission" date="2019-11" db="EMBL/GenBank/DDBJ databases">
        <title>Complete genome sequence of Corynebacterium kalinowskii 1959, a novel Corynebacterium species isolated from soil of a small paddock in Vilsendorf, Germany.</title>
        <authorList>
            <person name="Schaffert L."/>
            <person name="Ruwe M."/>
            <person name="Milse J."/>
            <person name="Hanuschka K."/>
            <person name="Ortseifen V."/>
            <person name="Droste J."/>
            <person name="Brandt D."/>
            <person name="Schlueter L."/>
            <person name="Kutter Y."/>
            <person name="Vinke S."/>
            <person name="Viehoefer P."/>
            <person name="Jacob L."/>
            <person name="Luebke N.-C."/>
            <person name="Schulte-Berndt E."/>
            <person name="Hain C."/>
            <person name="Linder M."/>
            <person name="Schmidt P."/>
            <person name="Wollenschlaeger L."/>
            <person name="Luttermann T."/>
            <person name="Thieme E."/>
            <person name="Hassa J."/>
            <person name="Haak M."/>
            <person name="Wittchen M."/>
            <person name="Mentz A."/>
            <person name="Persicke M."/>
            <person name="Busche T."/>
            <person name="Ruckert C."/>
        </authorList>
    </citation>
    <scope>NUCLEOTIDE SEQUENCE [LARGE SCALE GENOMIC DNA]</scope>
    <source>
        <strain evidence="25 26">2039</strain>
    </source>
</reference>
<comment type="catalytic activity">
    <reaction evidence="15 21">
        <text>4-methyl-5-(2-phosphooxyethyl)-thiazole + 4-amino-2-methyl-5-(diphosphooxymethyl)pyrimidine + H(+) = thiamine phosphate + diphosphate</text>
        <dbReference type="Rhea" id="RHEA:22328"/>
        <dbReference type="ChEBI" id="CHEBI:15378"/>
        <dbReference type="ChEBI" id="CHEBI:33019"/>
        <dbReference type="ChEBI" id="CHEBI:37575"/>
        <dbReference type="ChEBI" id="CHEBI:57841"/>
        <dbReference type="ChEBI" id="CHEBI:58296"/>
        <dbReference type="EC" id="2.5.1.3"/>
    </reaction>
</comment>
<dbReference type="InterPro" id="IPR013785">
    <property type="entry name" value="Aldolase_TIM"/>
</dbReference>
<dbReference type="RefSeq" id="WP_156230855.1">
    <property type="nucleotide sequence ID" value="NZ_CP046455.1"/>
</dbReference>
<dbReference type="GO" id="GO:0009228">
    <property type="term" value="P:thiamine biosynthetic process"/>
    <property type="evidence" value="ECO:0007669"/>
    <property type="project" value="UniProtKB-KW"/>
</dbReference>
<organism evidence="25 26">
    <name type="scientific">Corynebacterium occultum</name>
    <dbReference type="NCBI Taxonomy" id="2675219"/>
    <lineage>
        <taxon>Bacteria</taxon>
        <taxon>Bacillati</taxon>
        <taxon>Actinomycetota</taxon>
        <taxon>Actinomycetes</taxon>
        <taxon>Mycobacteriales</taxon>
        <taxon>Corynebacteriaceae</taxon>
        <taxon>Corynebacterium</taxon>
    </lineage>
</organism>
<evidence type="ECO:0000256" key="19">
    <source>
        <dbReference type="ARBA" id="ARBA00061288"/>
    </source>
</evidence>
<dbReference type="InterPro" id="IPR013749">
    <property type="entry name" value="PM/HMP-P_kinase-1"/>
</dbReference>
<comment type="function">
    <text evidence="3 21">Condenses 4-methyl-5-(beta-hydroxyethyl)thiazole monophosphate (THZ-P) and 2-methyl-4-amino-5-hydroxymethyl pyrimidine pyrophosphate (HMP-PP) to form thiamine monophosphate (TMP).</text>
</comment>
<evidence type="ECO:0000256" key="14">
    <source>
        <dbReference type="ARBA" id="ARBA00023268"/>
    </source>
</evidence>
<comment type="catalytic activity">
    <reaction evidence="16 21">
        <text>2-(2-carboxy-4-methylthiazol-5-yl)ethyl phosphate + 4-amino-2-methyl-5-(diphosphooxymethyl)pyrimidine + 2 H(+) = thiamine phosphate + CO2 + diphosphate</text>
        <dbReference type="Rhea" id="RHEA:47848"/>
        <dbReference type="ChEBI" id="CHEBI:15378"/>
        <dbReference type="ChEBI" id="CHEBI:16526"/>
        <dbReference type="ChEBI" id="CHEBI:33019"/>
        <dbReference type="ChEBI" id="CHEBI:37575"/>
        <dbReference type="ChEBI" id="CHEBI:57841"/>
        <dbReference type="ChEBI" id="CHEBI:62890"/>
        <dbReference type="EC" id="2.5.1.3"/>
    </reaction>
</comment>
<evidence type="ECO:0000256" key="2">
    <source>
        <dbReference type="ARBA" id="ARBA00000565"/>
    </source>
</evidence>
<dbReference type="Gene3D" id="3.20.20.70">
    <property type="entry name" value="Aldolase class I"/>
    <property type="match status" value="1"/>
</dbReference>
<evidence type="ECO:0000256" key="17">
    <source>
        <dbReference type="ARBA" id="ARBA00047883"/>
    </source>
</evidence>
<evidence type="ECO:0000256" key="16">
    <source>
        <dbReference type="ARBA" id="ARBA00047851"/>
    </source>
</evidence>
<comment type="cofactor">
    <cofactor evidence="21">
        <name>Mg(2+)</name>
        <dbReference type="ChEBI" id="CHEBI:18420"/>
    </cofactor>
    <text evidence="21">Binds 1 Mg(2+) ion per subunit.</text>
</comment>
<evidence type="ECO:0000256" key="12">
    <source>
        <dbReference type="ARBA" id="ARBA00022842"/>
    </source>
</evidence>
<dbReference type="AlphaFoldDB" id="A0A6B8VP58"/>
<dbReference type="Pfam" id="PF08543">
    <property type="entry name" value="Phos_pyr_kin"/>
    <property type="match status" value="1"/>
</dbReference>
<dbReference type="NCBIfam" id="TIGR00693">
    <property type="entry name" value="thiE"/>
    <property type="match status" value="1"/>
</dbReference>
<dbReference type="SUPFAM" id="SSF53613">
    <property type="entry name" value="Ribokinase-like"/>
    <property type="match status" value="1"/>
</dbReference>
<evidence type="ECO:0000256" key="15">
    <source>
        <dbReference type="ARBA" id="ARBA00047334"/>
    </source>
</evidence>
<comment type="pathway">
    <text evidence="5">Cofactor biosynthesis; thiamine diphosphate biosynthesis; 4-amino-2-methyl-5-diphosphomethylpyrimidine from 5-amino-1-(5-phospho-D-ribosyl)imidazole: step 3/3.</text>
</comment>
<gene>
    <name evidence="25" type="primary">thiD</name>
    <name evidence="21" type="synonym">thiE</name>
    <name evidence="25" type="ORF">COCCU_07090</name>
</gene>
<evidence type="ECO:0000256" key="18">
    <source>
        <dbReference type="ARBA" id="ARBA00061283"/>
    </source>
</evidence>
<feature type="binding site" evidence="21">
    <location>
        <position position="174"/>
    </location>
    <ligand>
        <name>2-[(2R,5Z)-2-carboxy-4-methylthiazol-5(2H)-ylidene]ethyl phosphate</name>
        <dbReference type="ChEBI" id="CHEBI:62899"/>
    </ligand>
</feature>
<dbReference type="HAMAP" id="MF_00097">
    <property type="entry name" value="TMP_synthase"/>
    <property type="match status" value="1"/>
</dbReference>
<proteinExistence type="inferred from homology"/>
<evidence type="ECO:0000313" key="26">
    <source>
        <dbReference type="Proteomes" id="UP000424462"/>
    </source>
</evidence>
<evidence type="ECO:0000313" key="25">
    <source>
        <dbReference type="EMBL" id="QGU07352.1"/>
    </source>
</evidence>
<comment type="catalytic activity">
    <reaction evidence="2">
        <text>4-amino-2-methyl-5-(phosphooxymethyl)pyrimidine + ATP = 4-amino-2-methyl-5-(diphosphooxymethyl)pyrimidine + ADP</text>
        <dbReference type="Rhea" id="RHEA:19893"/>
        <dbReference type="ChEBI" id="CHEBI:30616"/>
        <dbReference type="ChEBI" id="CHEBI:57841"/>
        <dbReference type="ChEBI" id="CHEBI:58354"/>
        <dbReference type="ChEBI" id="CHEBI:456216"/>
        <dbReference type="EC" id="2.7.4.7"/>
    </reaction>
</comment>
<dbReference type="SUPFAM" id="SSF51391">
    <property type="entry name" value="Thiamin phosphate synthase"/>
    <property type="match status" value="1"/>
</dbReference>
<comment type="similarity">
    <text evidence="18">In the N-terminal section; belongs to the thiamine-phosphate synthase family.</text>
</comment>
<keyword evidence="26" id="KW-1185">Reference proteome</keyword>
<dbReference type="GO" id="GO:0005829">
    <property type="term" value="C:cytosol"/>
    <property type="evidence" value="ECO:0007669"/>
    <property type="project" value="TreeGrafter"/>
</dbReference>
<keyword evidence="14" id="KW-0511">Multifunctional enzyme</keyword>
<comment type="similarity">
    <text evidence="20">In the C-terminal section; belongs to the thiaminase-2 family.</text>
</comment>
<dbReference type="NCBIfam" id="NF007070">
    <property type="entry name" value="PRK09517.1"/>
    <property type="match status" value="1"/>
</dbReference>
<evidence type="ECO:0000256" key="6">
    <source>
        <dbReference type="ARBA" id="ARBA00005165"/>
    </source>
</evidence>
<feature type="binding site" evidence="21">
    <location>
        <position position="69"/>
    </location>
    <ligand>
        <name>4-amino-2-methyl-5-(diphosphooxymethyl)pyrimidine</name>
        <dbReference type="ChEBI" id="CHEBI:57841"/>
    </ligand>
</feature>
<feature type="binding site" evidence="21">
    <location>
        <position position="107"/>
    </location>
    <ligand>
        <name>4-amino-2-methyl-5-(diphosphooxymethyl)pyrimidine</name>
        <dbReference type="ChEBI" id="CHEBI:57841"/>
    </ligand>
</feature>
<evidence type="ECO:0000256" key="21">
    <source>
        <dbReference type="HAMAP-Rule" id="MF_00097"/>
    </source>
</evidence>
<feature type="binding site" evidence="21">
    <location>
        <begin position="37"/>
        <end position="41"/>
    </location>
    <ligand>
        <name>4-amino-2-methyl-5-(diphosphooxymethyl)pyrimidine</name>
        <dbReference type="ChEBI" id="CHEBI:57841"/>
    </ligand>
</feature>
<dbReference type="EC" id="2.5.1.3" evidence="21"/>
<comment type="catalytic activity">
    <reaction evidence="1">
        <text>4-amino-5-hydroxymethyl-2-methylpyrimidine + ATP = 4-amino-2-methyl-5-(phosphooxymethyl)pyrimidine + ADP + H(+)</text>
        <dbReference type="Rhea" id="RHEA:23096"/>
        <dbReference type="ChEBI" id="CHEBI:15378"/>
        <dbReference type="ChEBI" id="CHEBI:16892"/>
        <dbReference type="ChEBI" id="CHEBI:30616"/>
        <dbReference type="ChEBI" id="CHEBI:58354"/>
        <dbReference type="ChEBI" id="CHEBI:456216"/>
        <dbReference type="EC" id="2.7.1.49"/>
    </reaction>
</comment>
<evidence type="ECO:0000256" key="20">
    <source>
        <dbReference type="ARBA" id="ARBA00061559"/>
    </source>
</evidence>
<dbReference type="UniPathway" id="UPA00060">
    <property type="reaction ID" value="UER00138"/>
</dbReference>
<protein>
    <recommendedName>
        <fullName evidence="21">Thiamine-phosphate synthase</fullName>
        <shortName evidence="21">TP synthase</shortName>
        <shortName evidence="21">TPS</shortName>
        <ecNumber evidence="21">2.5.1.3</ecNumber>
    </recommendedName>
    <alternativeName>
        <fullName evidence="21">Thiamine-phosphate pyrophosphorylase</fullName>
        <shortName evidence="21">TMP pyrophosphorylase</shortName>
        <shortName evidence="21">TMP-PPase</shortName>
    </alternativeName>
</protein>
<evidence type="ECO:0000256" key="5">
    <source>
        <dbReference type="ARBA" id="ARBA00004769"/>
    </source>
</evidence>
<evidence type="ECO:0000259" key="23">
    <source>
        <dbReference type="Pfam" id="PF03070"/>
    </source>
</evidence>
<dbReference type="Gene3D" id="3.40.1190.20">
    <property type="match status" value="1"/>
</dbReference>
<feature type="binding site" evidence="21">
    <location>
        <position position="88"/>
    </location>
    <ligand>
        <name>Mg(2+)</name>
        <dbReference type="ChEBI" id="CHEBI:18420"/>
    </ligand>
</feature>
<evidence type="ECO:0000256" key="13">
    <source>
        <dbReference type="ARBA" id="ARBA00022977"/>
    </source>
</evidence>
<dbReference type="InterPro" id="IPR016084">
    <property type="entry name" value="Haem_Oase-like_multi-hlx"/>
</dbReference>
<dbReference type="InterPro" id="IPR034291">
    <property type="entry name" value="TMP_synthase"/>
</dbReference>
<feature type="domain" description="Pyridoxamine kinase/Phosphomethylpyrimidine kinase" evidence="24">
    <location>
        <begin position="235"/>
        <end position="482"/>
    </location>
</feature>
<dbReference type="GO" id="GO:0005524">
    <property type="term" value="F:ATP binding"/>
    <property type="evidence" value="ECO:0007669"/>
    <property type="project" value="UniProtKB-KW"/>
</dbReference>
<evidence type="ECO:0000256" key="11">
    <source>
        <dbReference type="ARBA" id="ARBA00022840"/>
    </source>
</evidence>
<comment type="similarity">
    <text evidence="21">Belongs to the thiamine-phosphate synthase family.</text>
</comment>
<evidence type="ECO:0000259" key="22">
    <source>
        <dbReference type="Pfam" id="PF02581"/>
    </source>
</evidence>
<dbReference type="CDD" id="cd00564">
    <property type="entry name" value="TMP_TenI"/>
    <property type="match status" value="1"/>
</dbReference>
<dbReference type="NCBIfam" id="TIGR00097">
    <property type="entry name" value="HMP-P_kinase"/>
    <property type="match status" value="1"/>
</dbReference>
<keyword evidence="8 21" id="KW-0479">Metal-binding</keyword>
<feature type="domain" description="Thiamine phosphate synthase/TenI" evidence="22">
    <location>
        <begin position="6"/>
        <end position="197"/>
    </location>
</feature>
<dbReference type="GO" id="GO:0008902">
    <property type="term" value="F:hydroxymethylpyrimidine kinase activity"/>
    <property type="evidence" value="ECO:0007669"/>
    <property type="project" value="UniProtKB-EC"/>
</dbReference>
<dbReference type="InterPro" id="IPR004305">
    <property type="entry name" value="Thiaminase-2/PQQC"/>
</dbReference>
<comment type="pathway">
    <text evidence="6 21">Cofactor biosynthesis; thiamine diphosphate biosynthesis; thiamine phosphate from 4-amino-2-methyl-5-diphosphomethylpyrimidine and 4-methyl-5-(2-phosphoethyl)-thiazole: step 1/1.</text>
</comment>
<dbReference type="Pfam" id="PF03070">
    <property type="entry name" value="TENA_THI-4"/>
    <property type="match status" value="1"/>
</dbReference>
<evidence type="ECO:0000256" key="10">
    <source>
        <dbReference type="ARBA" id="ARBA00022777"/>
    </source>
</evidence>
<dbReference type="InterPro" id="IPR036206">
    <property type="entry name" value="ThiamineP_synth_sf"/>
</dbReference>
<dbReference type="Pfam" id="PF02581">
    <property type="entry name" value="TMP-TENI"/>
    <property type="match status" value="1"/>
</dbReference>
<evidence type="ECO:0000256" key="8">
    <source>
        <dbReference type="ARBA" id="ARBA00022723"/>
    </source>
</evidence>
<dbReference type="CDD" id="cd01169">
    <property type="entry name" value="HMPP_kinase"/>
    <property type="match status" value="1"/>
</dbReference>
<accession>A0A6B8VP58</accession>
<dbReference type="Gene3D" id="1.20.910.10">
    <property type="entry name" value="Heme oxygenase-like"/>
    <property type="match status" value="1"/>
</dbReference>
<feature type="domain" description="Thiaminase-2/PQQC" evidence="23">
    <location>
        <begin position="543"/>
        <end position="742"/>
    </location>
</feature>
<dbReference type="SUPFAM" id="SSF48613">
    <property type="entry name" value="Heme oxygenase-like"/>
    <property type="match status" value="1"/>
</dbReference>
<evidence type="ECO:0000256" key="4">
    <source>
        <dbReference type="ARBA" id="ARBA00003848"/>
    </source>
</evidence>
<dbReference type="PANTHER" id="PTHR20858">
    <property type="entry name" value="PHOSPHOMETHYLPYRIMIDINE KINASE"/>
    <property type="match status" value="1"/>
</dbReference>
<keyword evidence="10 25" id="KW-0418">Kinase</keyword>
<keyword evidence="12 21" id="KW-0460">Magnesium</keyword>